<dbReference type="PROSITE" id="PS51668">
    <property type="entry name" value="TSAA_2"/>
    <property type="match status" value="1"/>
</dbReference>
<evidence type="ECO:0000256" key="2">
    <source>
        <dbReference type="ARBA" id="ARBA00033753"/>
    </source>
</evidence>
<dbReference type="InterPro" id="IPR036413">
    <property type="entry name" value="YaeB-like_sf"/>
</dbReference>
<sequence>MSNQQEISMSSSISLNPVGFIRTGFSEVRQCPKSSRRNPDQCQLEISSPYADALLNITMASHLWVLYWLHHSDGTALIRRPRGDEAARGVFASRSPNRPNPIGLSAVELIRRDGNVLMVSGMDCVDGTPILDLKPYVPIEDHQPTAQIAWQP</sequence>
<keyword evidence="4" id="KW-0614">Plasmid</keyword>
<dbReference type="SUPFAM" id="SSF118196">
    <property type="entry name" value="YaeB-like"/>
    <property type="match status" value="1"/>
</dbReference>
<keyword evidence="1" id="KW-0949">S-adenosyl-L-methionine</keyword>
<dbReference type="PANTHER" id="PTHR12818:SF0">
    <property type="entry name" value="TRNA (ADENINE(37)-N6)-METHYLTRANSFERASE"/>
    <property type="match status" value="1"/>
</dbReference>
<geneLocation type="plasmid" evidence="4 5">
    <name>pAb134-01</name>
</geneLocation>
<evidence type="ECO:0000256" key="1">
    <source>
        <dbReference type="ARBA" id="ARBA00022691"/>
    </source>
</evidence>
<keyword evidence="5" id="KW-1185">Reference proteome</keyword>
<gene>
    <name evidence="4" type="primary">tsaA</name>
    <name evidence="4" type="ORF">KGB56_23010</name>
</gene>
<comment type="similarity">
    <text evidence="2">Belongs to the tRNA methyltransferase O family.</text>
</comment>
<dbReference type="InterPro" id="IPR023368">
    <property type="entry name" value="UPF0066_cons_site"/>
</dbReference>
<dbReference type="PANTHER" id="PTHR12818">
    <property type="entry name" value="TRNA (ADENINE(37)-N6)-METHYLTRANSFERASE"/>
    <property type="match status" value="1"/>
</dbReference>
<dbReference type="Proteomes" id="UP000680706">
    <property type="component" value="Plasmid pAb134-01"/>
</dbReference>
<dbReference type="EMBL" id="CP074127">
    <property type="protein sequence ID" value="QUS58585.1"/>
    <property type="molecule type" value="Genomic_DNA"/>
</dbReference>
<evidence type="ECO:0000259" key="3">
    <source>
        <dbReference type="PROSITE" id="PS51668"/>
    </source>
</evidence>
<dbReference type="PROSITE" id="PS01318">
    <property type="entry name" value="TSAA_1"/>
    <property type="match status" value="1"/>
</dbReference>
<reference evidence="4 5" key="1">
    <citation type="journal article" date="2021" name="Angew. Chem. Int. Ed. Engl.">
        <title>A novel family of nonribosomal peptides modulate collective behavior in Pseudovibrio bacteria isolated from marine sponges.</title>
        <authorList>
            <person name="Ioca L.P."/>
            <person name="Dai Y."/>
            <person name="Kunakom S."/>
            <person name="Diaz-Espinosa J."/>
            <person name="Krunic A."/>
            <person name="Crnkovic C.M."/>
            <person name="Orjala J."/>
            <person name="Sanchez L.M."/>
            <person name="Ferreira A.G."/>
            <person name="Berlinck R.G.S."/>
            <person name="Eustaquio A.S."/>
        </authorList>
    </citation>
    <scope>NUCLEOTIDE SEQUENCE [LARGE SCALE GENOMIC DNA]</scope>
    <source>
        <strain evidence="4 5">Ab134</strain>
        <plasmid evidence="4 5">pAb134-01</plasmid>
    </source>
</reference>
<feature type="domain" description="TsaA-like" evidence="3">
    <location>
        <begin position="15"/>
        <end position="145"/>
    </location>
</feature>
<evidence type="ECO:0000313" key="4">
    <source>
        <dbReference type="EMBL" id="QUS58585.1"/>
    </source>
</evidence>
<dbReference type="InterPro" id="IPR040372">
    <property type="entry name" value="YaeB-like"/>
</dbReference>
<organism evidence="4 5">
    <name type="scientific">Pseudovibrio brasiliensis</name>
    <dbReference type="NCBI Taxonomy" id="1898042"/>
    <lineage>
        <taxon>Bacteria</taxon>
        <taxon>Pseudomonadati</taxon>
        <taxon>Pseudomonadota</taxon>
        <taxon>Alphaproteobacteria</taxon>
        <taxon>Hyphomicrobiales</taxon>
        <taxon>Stappiaceae</taxon>
        <taxon>Pseudovibrio</taxon>
    </lineage>
</organism>
<evidence type="ECO:0000313" key="5">
    <source>
        <dbReference type="Proteomes" id="UP000680706"/>
    </source>
</evidence>
<accession>A0ABX8AXG6</accession>
<dbReference type="CDD" id="cd09281">
    <property type="entry name" value="UPF0066"/>
    <property type="match status" value="1"/>
</dbReference>
<name>A0ABX8AXG6_9HYPH</name>
<proteinExistence type="inferred from homology"/>
<dbReference type="Pfam" id="PF01980">
    <property type="entry name" value="TrmO_N"/>
    <property type="match status" value="1"/>
</dbReference>
<dbReference type="Gene3D" id="2.40.30.70">
    <property type="entry name" value="YaeB-like"/>
    <property type="match status" value="1"/>
</dbReference>
<dbReference type="NCBIfam" id="TIGR00104">
    <property type="entry name" value="tRNA_TsaA"/>
    <property type="match status" value="1"/>
</dbReference>
<dbReference type="InterPro" id="IPR036414">
    <property type="entry name" value="YaeB_N_sf"/>
</dbReference>
<dbReference type="InterPro" id="IPR023370">
    <property type="entry name" value="TrmO-like_N"/>
</dbReference>
<protein>
    <submittedName>
        <fullName evidence="4">tRNA (N6-threonylcarbamoyladenosine(37)-N6)-methyltransferase TrmO</fullName>
    </submittedName>
</protein>